<sequence length="296" mass="33231">MVRTYIRKIEKGVGHVYSAENLKAAIDDIKHENKSFGGASQFYNIPKTTLTHYVKDTRGVKGRIAADSRGGGGVKAYLPSKVEEEIAIEIELIKLAQENQVTIVKLLPHTTHVLQPLDVAVFRGLKTKWDQQQQKHPQKKIPKDEFIVLLSKDGKEVPSTTVLNHFATTEIYDPEIQGLNKVGIPRWKGTGGTLNEKKLNKEELEKKSAEKKSKKKGNEKEEQQEISSKKLDKKDVSKTAEDISIVSTSKDKTSPQKTKSKEIDGDDSEISDIYSLRESDADPMSFSEEENNYLHA</sequence>
<evidence type="ECO:0000256" key="2">
    <source>
        <dbReference type="SAM" id="MobiDB-lite"/>
    </source>
</evidence>
<dbReference type="Proteomes" id="UP000801492">
    <property type="component" value="Unassembled WGS sequence"/>
</dbReference>
<protein>
    <recommendedName>
        <fullName evidence="5">HTH psq-type domain-containing protein</fullName>
    </recommendedName>
</protein>
<gene>
    <name evidence="3" type="ORF">ILUMI_09288</name>
</gene>
<dbReference type="InterPro" id="IPR009057">
    <property type="entry name" value="Homeodomain-like_sf"/>
</dbReference>
<feature type="compositionally biased region" description="Acidic residues" evidence="2">
    <location>
        <begin position="287"/>
        <end position="296"/>
    </location>
</feature>
<comment type="caution">
    <text evidence="3">The sequence shown here is derived from an EMBL/GenBank/DDBJ whole genome shotgun (WGS) entry which is preliminary data.</text>
</comment>
<feature type="compositionally biased region" description="Basic and acidic residues" evidence="2">
    <location>
        <begin position="195"/>
        <end position="241"/>
    </location>
</feature>
<name>A0A8K0D017_IGNLU</name>
<dbReference type="Gene3D" id="1.10.10.60">
    <property type="entry name" value="Homeodomain-like"/>
    <property type="match status" value="1"/>
</dbReference>
<accession>A0A8K0D017</accession>
<evidence type="ECO:0000313" key="3">
    <source>
        <dbReference type="EMBL" id="KAF2896888.1"/>
    </source>
</evidence>
<reference evidence="3" key="1">
    <citation type="submission" date="2019-08" db="EMBL/GenBank/DDBJ databases">
        <title>The genome of the North American firefly Photinus pyralis.</title>
        <authorList>
            <consortium name="Photinus pyralis genome working group"/>
            <person name="Fallon T.R."/>
            <person name="Sander Lower S.E."/>
            <person name="Weng J.-K."/>
        </authorList>
    </citation>
    <scope>NUCLEOTIDE SEQUENCE</scope>
    <source>
        <strain evidence="3">TRF0915ILg1</strain>
        <tissue evidence="3">Whole body</tissue>
    </source>
</reference>
<proteinExistence type="predicted"/>
<dbReference type="SUPFAM" id="SSF46689">
    <property type="entry name" value="Homeodomain-like"/>
    <property type="match status" value="1"/>
</dbReference>
<evidence type="ECO:0000256" key="1">
    <source>
        <dbReference type="ARBA" id="ARBA00004123"/>
    </source>
</evidence>
<keyword evidence="4" id="KW-1185">Reference proteome</keyword>
<feature type="compositionally biased region" description="Basic and acidic residues" evidence="2">
    <location>
        <begin position="249"/>
        <end position="263"/>
    </location>
</feature>
<dbReference type="GO" id="GO:0005634">
    <property type="term" value="C:nucleus"/>
    <property type="evidence" value="ECO:0007669"/>
    <property type="project" value="UniProtKB-SubCell"/>
</dbReference>
<feature type="region of interest" description="Disordered" evidence="2">
    <location>
        <begin position="182"/>
        <end position="296"/>
    </location>
</feature>
<organism evidence="3 4">
    <name type="scientific">Ignelater luminosus</name>
    <name type="common">Cucubano</name>
    <name type="synonym">Pyrophorus luminosus</name>
    <dbReference type="NCBI Taxonomy" id="2038154"/>
    <lineage>
        <taxon>Eukaryota</taxon>
        <taxon>Metazoa</taxon>
        <taxon>Ecdysozoa</taxon>
        <taxon>Arthropoda</taxon>
        <taxon>Hexapoda</taxon>
        <taxon>Insecta</taxon>
        <taxon>Pterygota</taxon>
        <taxon>Neoptera</taxon>
        <taxon>Endopterygota</taxon>
        <taxon>Coleoptera</taxon>
        <taxon>Polyphaga</taxon>
        <taxon>Elateriformia</taxon>
        <taxon>Elateroidea</taxon>
        <taxon>Elateridae</taxon>
        <taxon>Agrypninae</taxon>
        <taxon>Pyrophorini</taxon>
        <taxon>Ignelater</taxon>
    </lineage>
</organism>
<evidence type="ECO:0008006" key="5">
    <source>
        <dbReference type="Google" id="ProtNLM"/>
    </source>
</evidence>
<comment type="subcellular location">
    <subcellularLocation>
        <location evidence="1">Nucleus</location>
    </subcellularLocation>
</comment>
<dbReference type="AlphaFoldDB" id="A0A8K0D017"/>
<dbReference type="OrthoDB" id="6781432at2759"/>
<dbReference type="EMBL" id="VTPC01004672">
    <property type="protein sequence ID" value="KAF2896888.1"/>
    <property type="molecule type" value="Genomic_DNA"/>
</dbReference>
<evidence type="ECO:0000313" key="4">
    <source>
        <dbReference type="Proteomes" id="UP000801492"/>
    </source>
</evidence>